<dbReference type="AlphaFoldDB" id="A0A8J3FS04"/>
<keyword evidence="2" id="KW-0804">Transcription</keyword>
<evidence type="ECO:0000256" key="3">
    <source>
        <dbReference type="SAM" id="MobiDB-lite"/>
    </source>
</evidence>
<evidence type="ECO:0000256" key="2">
    <source>
        <dbReference type="ARBA" id="ARBA00023163"/>
    </source>
</evidence>
<name>A0A8J3FS04_9ACTN</name>
<dbReference type="GO" id="GO:0003700">
    <property type="term" value="F:DNA-binding transcription factor activity"/>
    <property type="evidence" value="ECO:0007669"/>
    <property type="project" value="InterPro"/>
</dbReference>
<dbReference type="Gene3D" id="1.10.10.60">
    <property type="entry name" value="Homeodomain-like"/>
    <property type="match status" value="1"/>
</dbReference>
<keyword evidence="1" id="KW-0805">Transcription regulation</keyword>
<keyword evidence="6" id="KW-1185">Reference proteome</keyword>
<comment type="caution">
    <text evidence="5">The sequence shown here is derived from an EMBL/GenBank/DDBJ whole genome shotgun (WGS) entry which is preliminary data.</text>
</comment>
<dbReference type="SMART" id="SM00342">
    <property type="entry name" value="HTH_ARAC"/>
    <property type="match status" value="1"/>
</dbReference>
<reference evidence="5" key="2">
    <citation type="submission" date="2020-09" db="EMBL/GenBank/DDBJ databases">
        <authorList>
            <person name="Sun Q."/>
            <person name="Zhou Y."/>
        </authorList>
    </citation>
    <scope>NUCLEOTIDE SEQUENCE</scope>
    <source>
        <strain evidence="5">CGMCC 4.7299</strain>
    </source>
</reference>
<dbReference type="InterPro" id="IPR053142">
    <property type="entry name" value="PchR_regulatory_protein"/>
</dbReference>
<protein>
    <submittedName>
        <fullName evidence="5">Transcriptional regulator</fullName>
    </submittedName>
</protein>
<proteinExistence type="predicted"/>
<dbReference type="PROSITE" id="PS01124">
    <property type="entry name" value="HTH_ARAC_FAMILY_2"/>
    <property type="match status" value="1"/>
</dbReference>
<dbReference type="InterPro" id="IPR009057">
    <property type="entry name" value="Homeodomain-like_sf"/>
</dbReference>
<evidence type="ECO:0000256" key="1">
    <source>
        <dbReference type="ARBA" id="ARBA00023015"/>
    </source>
</evidence>
<sequence>MGIEAVPIEDHDARAASCGGREPRRRCAGGQSSPFRLTAGSYADAPGRFRVTTVRDVTIVDLRGASYGRTAAEPTRDEEQVWMWIVHRGTWTLGETDAAPEIDISQGRFHIRQRAGLTRFETSQPTVAHKLMLPAASLAASLRGRTVSGATAMAEVRLLTAHATMIHRTLPDLGPAGVQAARDTMLELVTSVIRRGLDGTDSPLAAPLTATAKNLVEQRLAEADLSPTMVAGELHVSLRTLQRAFADENESVATYIRNRRLDQARLELTDPRASITELAARWHFADSSHLSRAFKRRYGQTPTAYLRQARKSRRLAGPPPSGGKTRSAT</sequence>
<dbReference type="SUPFAM" id="SSF46689">
    <property type="entry name" value="Homeodomain-like"/>
    <property type="match status" value="1"/>
</dbReference>
<dbReference type="Proteomes" id="UP000656042">
    <property type="component" value="Unassembled WGS sequence"/>
</dbReference>
<evidence type="ECO:0000313" key="6">
    <source>
        <dbReference type="Proteomes" id="UP000656042"/>
    </source>
</evidence>
<organism evidence="5 6">
    <name type="scientific">Mangrovihabitans endophyticus</name>
    <dbReference type="NCBI Taxonomy" id="1751298"/>
    <lineage>
        <taxon>Bacteria</taxon>
        <taxon>Bacillati</taxon>
        <taxon>Actinomycetota</taxon>
        <taxon>Actinomycetes</taxon>
        <taxon>Micromonosporales</taxon>
        <taxon>Micromonosporaceae</taxon>
        <taxon>Mangrovihabitans</taxon>
    </lineage>
</organism>
<accession>A0A8J3FS04</accession>
<evidence type="ECO:0000259" key="4">
    <source>
        <dbReference type="PROSITE" id="PS01124"/>
    </source>
</evidence>
<dbReference type="InterPro" id="IPR018060">
    <property type="entry name" value="HTH_AraC"/>
</dbReference>
<gene>
    <name evidence="5" type="ORF">GCM10012284_63990</name>
</gene>
<dbReference type="Pfam" id="PF12833">
    <property type="entry name" value="HTH_18"/>
    <property type="match status" value="1"/>
</dbReference>
<reference evidence="5" key="1">
    <citation type="journal article" date="2014" name="Int. J. Syst. Evol. Microbiol.">
        <title>Complete genome sequence of Corynebacterium casei LMG S-19264T (=DSM 44701T), isolated from a smear-ripened cheese.</title>
        <authorList>
            <consortium name="US DOE Joint Genome Institute (JGI-PGF)"/>
            <person name="Walter F."/>
            <person name="Albersmeier A."/>
            <person name="Kalinowski J."/>
            <person name="Ruckert C."/>
        </authorList>
    </citation>
    <scope>NUCLEOTIDE SEQUENCE</scope>
    <source>
        <strain evidence="5">CGMCC 4.7299</strain>
    </source>
</reference>
<dbReference type="PANTHER" id="PTHR47893">
    <property type="entry name" value="REGULATORY PROTEIN PCHR"/>
    <property type="match status" value="1"/>
</dbReference>
<feature type="region of interest" description="Disordered" evidence="3">
    <location>
        <begin position="1"/>
        <end position="32"/>
    </location>
</feature>
<feature type="region of interest" description="Disordered" evidence="3">
    <location>
        <begin position="308"/>
        <end position="329"/>
    </location>
</feature>
<dbReference type="EMBL" id="BMMX01000079">
    <property type="protein sequence ID" value="GGL20559.1"/>
    <property type="molecule type" value="Genomic_DNA"/>
</dbReference>
<feature type="domain" description="HTH araC/xylS-type" evidence="4">
    <location>
        <begin position="210"/>
        <end position="308"/>
    </location>
</feature>
<evidence type="ECO:0000313" key="5">
    <source>
        <dbReference type="EMBL" id="GGL20559.1"/>
    </source>
</evidence>
<dbReference type="PANTHER" id="PTHR47893:SF1">
    <property type="entry name" value="REGULATORY PROTEIN PCHR"/>
    <property type="match status" value="1"/>
</dbReference>
<dbReference type="GO" id="GO:0043565">
    <property type="term" value="F:sequence-specific DNA binding"/>
    <property type="evidence" value="ECO:0007669"/>
    <property type="project" value="InterPro"/>
</dbReference>